<evidence type="ECO:0000259" key="1">
    <source>
        <dbReference type="Pfam" id="PF13456"/>
    </source>
</evidence>
<reference evidence="2 3" key="1">
    <citation type="submission" date="2023-03" db="EMBL/GenBank/DDBJ databases">
        <title>WGS of Gossypium arboreum.</title>
        <authorList>
            <person name="Yu D."/>
        </authorList>
    </citation>
    <scope>NUCLEOTIDE SEQUENCE [LARGE SCALE GENOMIC DNA]</scope>
    <source>
        <tissue evidence="2">Leaf</tissue>
    </source>
</reference>
<dbReference type="InterPro" id="IPR036397">
    <property type="entry name" value="RNaseH_sf"/>
</dbReference>
<dbReference type="InterPro" id="IPR002156">
    <property type="entry name" value="RNaseH_domain"/>
</dbReference>
<evidence type="ECO:0000313" key="2">
    <source>
        <dbReference type="EMBL" id="KAK5793441.1"/>
    </source>
</evidence>
<feature type="domain" description="RNase H type-1" evidence="1">
    <location>
        <begin position="5"/>
        <end position="62"/>
    </location>
</feature>
<evidence type="ECO:0000313" key="3">
    <source>
        <dbReference type="Proteomes" id="UP001358586"/>
    </source>
</evidence>
<dbReference type="InterPro" id="IPR053151">
    <property type="entry name" value="RNase_H-like"/>
</dbReference>
<dbReference type="Proteomes" id="UP001358586">
    <property type="component" value="Chromosome 10"/>
</dbReference>
<gene>
    <name evidence="2" type="ORF">PVK06_034587</name>
</gene>
<dbReference type="Gene3D" id="3.30.420.10">
    <property type="entry name" value="Ribonuclease H-like superfamily/Ribonuclease H"/>
    <property type="match status" value="1"/>
</dbReference>
<name>A0ABR0NGS1_GOSAR</name>
<organism evidence="2 3">
    <name type="scientific">Gossypium arboreum</name>
    <name type="common">Tree cotton</name>
    <name type="synonym">Gossypium nanking</name>
    <dbReference type="NCBI Taxonomy" id="29729"/>
    <lineage>
        <taxon>Eukaryota</taxon>
        <taxon>Viridiplantae</taxon>
        <taxon>Streptophyta</taxon>
        <taxon>Embryophyta</taxon>
        <taxon>Tracheophyta</taxon>
        <taxon>Spermatophyta</taxon>
        <taxon>Magnoliopsida</taxon>
        <taxon>eudicotyledons</taxon>
        <taxon>Gunneridae</taxon>
        <taxon>Pentapetalae</taxon>
        <taxon>rosids</taxon>
        <taxon>malvids</taxon>
        <taxon>Malvales</taxon>
        <taxon>Malvaceae</taxon>
        <taxon>Malvoideae</taxon>
        <taxon>Gossypium</taxon>
    </lineage>
</organism>
<dbReference type="PANTHER" id="PTHR47723:SF13">
    <property type="entry name" value="PUTATIVE-RELATED"/>
    <property type="match status" value="1"/>
</dbReference>
<protein>
    <recommendedName>
        <fullName evidence="1">RNase H type-1 domain-containing protein</fullName>
    </recommendedName>
</protein>
<dbReference type="CDD" id="cd06222">
    <property type="entry name" value="RNase_H_like"/>
    <property type="match status" value="1"/>
</dbReference>
<keyword evidence="3" id="KW-1185">Reference proteome</keyword>
<dbReference type="InterPro" id="IPR044730">
    <property type="entry name" value="RNase_H-like_dom_plant"/>
</dbReference>
<dbReference type="Pfam" id="PF13456">
    <property type="entry name" value="RVT_3"/>
    <property type="match status" value="1"/>
</dbReference>
<dbReference type="EMBL" id="JARKNE010000010">
    <property type="protein sequence ID" value="KAK5793441.1"/>
    <property type="molecule type" value="Genomic_DNA"/>
</dbReference>
<proteinExistence type="predicted"/>
<sequence length="62" mass="7057">MLEFGHASSSGVIRDDTRQWRMGFSRKIGICPIVEAELWGAYDGLRQAWSMGIRNVVLKMDN</sequence>
<dbReference type="PANTHER" id="PTHR47723">
    <property type="entry name" value="OS05G0353850 PROTEIN"/>
    <property type="match status" value="1"/>
</dbReference>
<comment type="caution">
    <text evidence="2">The sequence shown here is derived from an EMBL/GenBank/DDBJ whole genome shotgun (WGS) entry which is preliminary data.</text>
</comment>
<accession>A0ABR0NGS1</accession>